<dbReference type="Proteomes" id="UP000295765">
    <property type="component" value="Unassembled WGS sequence"/>
</dbReference>
<dbReference type="EMBL" id="SLWY01000021">
    <property type="protein sequence ID" value="TCO78895.1"/>
    <property type="molecule type" value="Genomic_DNA"/>
</dbReference>
<dbReference type="SUPFAM" id="SSF53213">
    <property type="entry name" value="LigB-like"/>
    <property type="match status" value="1"/>
</dbReference>
<protein>
    <submittedName>
        <fullName evidence="7">4,5-DOPA dioxygenase extradiol</fullName>
    </submittedName>
</protein>
<dbReference type="OrthoDB" id="9790889at2"/>
<keyword evidence="8" id="KW-1185">Reference proteome</keyword>
<keyword evidence="7" id="KW-0223">Dioxygenase</keyword>
<dbReference type="GO" id="GO:0008198">
    <property type="term" value="F:ferrous iron binding"/>
    <property type="evidence" value="ECO:0007669"/>
    <property type="project" value="InterPro"/>
</dbReference>
<dbReference type="Gene3D" id="3.40.830.10">
    <property type="entry name" value="LigB-like"/>
    <property type="match status" value="1"/>
</dbReference>
<dbReference type="Pfam" id="PF02900">
    <property type="entry name" value="LigB"/>
    <property type="match status" value="1"/>
</dbReference>
<keyword evidence="3" id="KW-0479">Metal-binding</keyword>
<dbReference type="CDD" id="cd07363">
    <property type="entry name" value="45_DOPA_Dioxygenase"/>
    <property type="match status" value="1"/>
</dbReference>
<dbReference type="PANTHER" id="PTHR30096:SF0">
    <property type="entry name" value="4,5-DOPA DIOXYGENASE EXTRADIOL-LIKE PROTEIN"/>
    <property type="match status" value="1"/>
</dbReference>
<organism evidence="7 8">
    <name type="scientific">Plasticicumulans lactativorans</name>
    <dbReference type="NCBI Taxonomy" id="1133106"/>
    <lineage>
        <taxon>Bacteria</taxon>
        <taxon>Pseudomonadati</taxon>
        <taxon>Pseudomonadota</taxon>
        <taxon>Gammaproteobacteria</taxon>
        <taxon>Candidatus Competibacteraceae</taxon>
        <taxon>Plasticicumulans</taxon>
    </lineage>
</organism>
<keyword evidence="4" id="KW-0862">Zinc</keyword>
<evidence type="ECO:0000256" key="1">
    <source>
        <dbReference type="ARBA" id="ARBA00001947"/>
    </source>
</evidence>
<dbReference type="AlphaFoldDB" id="A0A4R2LHV5"/>
<keyword evidence="5" id="KW-0560">Oxidoreductase</keyword>
<accession>A0A4R2LHV5</accession>
<evidence type="ECO:0000313" key="7">
    <source>
        <dbReference type="EMBL" id="TCO78895.1"/>
    </source>
</evidence>
<sequence length="258" mass="28162">MLPSLFLSHGAPVLSLTDAPARHFLEGLGQAFEQPRAILVASAHWETPTPRLNAVASNDTIHDFYGFPAPLYALRYPAPGAPELAARIVARLEAAGFTAGLDPQRGLDHGAWVPLRMMYPAADLPVLQVSVQSDAGPAHHLRLGRALAPLRADGVLVIGSGSFTHDLRRFRGQPIDTPESADVTAFADWMDAALRDGREDDLLHYRDRAPFARDNHPTEEHLLPLFVALGAGGAEPRVERLHRSTTYGMLRMDAYAFQ</sequence>
<dbReference type="GO" id="GO:0016702">
    <property type="term" value="F:oxidoreductase activity, acting on single donors with incorporation of molecular oxygen, incorporation of two atoms of oxygen"/>
    <property type="evidence" value="ECO:0007669"/>
    <property type="project" value="UniProtKB-ARBA"/>
</dbReference>
<gene>
    <name evidence="7" type="ORF">EV699_1218</name>
</gene>
<feature type="domain" description="Extradiol ring-cleavage dioxygenase class III enzyme subunit B" evidence="6">
    <location>
        <begin position="5"/>
        <end position="247"/>
    </location>
</feature>
<dbReference type="InterPro" id="IPR004183">
    <property type="entry name" value="Xdiol_dOase_suB"/>
</dbReference>
<evidence type="ECO:0000256" key="5">
    <source>
        <dbReference type="ARBA" id="ARBA00023002"/>
    </source>
</evidence>
<evidence type="ECO:0000256" key="3">
    <source>
        <dbReference type="ARBA" id="ARBA00022723"/>
    </source>
</evidence>
<evidence type="ECO:0000256" key="2">
    <source>
        <dbReference type="ARBA" id="ARBA00007581"/>
    </source>
</evidence>
<dbReference type="InterPro" id="IPR014436">
    <property type="entry name" value="Extradiol_dOase_DODA"/>
</dbReference>
<evidence type="ECO:0000256" key="4">
    <source>
        <dbReference type="ARBA" id="ARBA00022833"/>
    </source>
</evidence>
<dbReference type="PANTHER" id="PTHR30096">
    <property type="entry name" value="4,5-DOPA DIOXYGENASE EXTRADIOL-LIKE PROTEIN"/>
    <property type="match status" value="1"/>
</dbReference>
<dbReference type="RefSeq" id="WP_132544868.1">
    <property type="nucleotide sequence ID" value="NZ_SLWY01000021.1"/>
</dbReference>
<name>A0A4R2LHV5_9GAMM</name>
<dbReference type="GO" id="GO:0008270">
    <property type="term" value="F:zinc ion binding"/>
    <property type="evidence" value="ECO:0007669"/>
    <property type="project" value="InterPro"/>
</dbReference>
<comment type="cofactor">
    <cofactor evidence="1">
        <name>Zn(2+)</name>
        <dbReference type="ChEBI" id="CHEBI:29105"/>
    </cofactor>
</comment>
<comment type="similarity">
    <text evidence="2">Belongs to the DODA-type extradiol aromatic ring-opening dioxygenase family.</text>
</comment>
<dbReference type="PIRSF" id="PIRSF006157">
    <property type="entry name" value="Doxgns_DODA"/>
    <property type="match status" value="1"/>
</dbReference>
<evidence type="ECO:0000313" key="8">
    <source>
        <dbReference type="Proteomes" id="UP000295765"/>
    </source>
</evidence>
<evidence type="ECO:0000259" key="6">
    <source>
        <dbReference type="Pfam" id="PF02900"/>
    </source>
</evidence>
<comment type="caution">
    <text evidence="7">The sequence shown here is derived from an EMBL/GenBank/DDBJ whole genome shotgun (WGS) entry which is preliminary data.</text>
</comment>
<proteinExistence type="inferred from homology"/>
<reference evidence="7 8" key="1">
    <citation type="submission" date="2019-03" db="EMBL/GenBank/DDBJ databases">
        <title>Genomic Encyclopedia of Type Strains, Phase IV (KMG-IV): sequencing the most valuable type-strain genomes for metagenomic binning, comparative biology and taxonomic classification.</title>
        <authorList>
            <person name="Goeker M."/>
        </authorList>
    </citation>
    <scope>NUCLEOTIDE SEQUENCE [LARGE SCALE GENOMIC DNA]</scope>
    <source>
        <strain evidence="7 8">DSM 25287</strain>
    </source>
</reference>